<accession>A0A1I6XHA0</accession>
<keyword evidence="2" id="KW-0808">Transferase</keyword>
<dbReference type="Pfam" id="PF00027">
    <property type="entry name" value="cNMP_binding"/>
    <property type="match status" value="1"/>
</dbReference>
<dbReference type="Gene3D" id="2.60.120.10">
    <property type="entry name" value="Jelly Rolls"/>
    <property type="match status" value="1"/>
</dbReference>
<dbReference type="SUPFAM" id="SSF51206">
    <property type="entry name" value="cAMP-binding domain-like"/>
    <property type="match status" value="1"/>
</dbReference>
<reference evidence="2 3" key="1">
    <citation type="submission" date="2016-10" db="EMBL/GenBank/DDBJ databases">
        <authorList>
            <person name="de Groot N.N."/>
        </authorList>
    </citation>
    <scope>NUCLEOTIDE SEQUENCE [LARGE SCALE GENOMIC DNA]</scope>
    <source>
        <strain evidence="2 3">CGMCC 1.7005</strain>
    </source>
</reference>
<dbReference type="CDD" id="cd00038">
    <property type="entry name" value="CAP_ED"/>
    <property type="match status" value="1"/>
</dbReference>
<evidence type="ECO:0000313" key="2">
    <source>
        <dbReference type="EMBL" id="SFT37546.1"/>
    </source>
</evidence>
<dbReference type="OrthoDB" id="792939at2"/>
<proteinExistence type="predicted"/>
<dbReference type="InterPro" id="IPR000595">
    <property type="entry name" value="cNMP-bd_dom"/>
</dbReference>
<keyword evidence="3" id="KW-1185">Reference proteome</keyword>
<protein>
    <submittedName>
        <fullName evidence="2">cAMP-binding domain of CRP or a regulatory subunit of cAMP-dependent protein kinases</fullName>
    </submittedName>
</protein>
<dbReference type="STRING" id="477690.SAMN05216474_0193"/>
<name>A0A1I6XHA0_9FLAO</name>
<dbReference type="InterPro" id="IPR018490">
    <property type="entry name" value="cNMP-bd_dom_sf"/>
</dbReference>
<sequence length="178" mass="21102">MPEENNLLQYIHSHALWEGELSLKRGDYIQSFDKTDTNIYFIKEGCLRIFWMNEEAEHTIRFGYTNNIIAALDSFIQHTPSAFHIQALRKTEILMLSKSKFEEIIQAHPNLKEEWIVMLQALIIQQLDREKDLLISSPLDRYERVLKRSPQLFQEVPNKYIADYLRMTPETLSRIMNS</sequence>
<gene>
    <name evidence="2" type="ORF">SAMN05216474_0193</name>
</gene>
<dbReference type="EMBL" id="FPAS01000001">
    <property type="protein sequence ID" value="SFT37546.1"/>
    <property type="molecule type" value="Genomic_DNA"/>
</dbReference>
<dbReference type="InterPro" id="IPR014710">
    <property type="entry name" value="RmlC-like_jellyroll"/>
</dbReference>
<evidence type="ECO:0000259" key="1">
    <source>
        <dbReference type="PROSITE" id="PS50042"/>
    </source>
</evidence>
<dbReference type="PROSITE" id="PS50042">
    <property type="entry name" value="CNMP_BINDING_3"/>
    <property type="match status" value="1"/>
</dbReference>
<evidence type="ECO:0000313" key="3">
    <source>
        <dbReference type="Proteomes" id="UP000236454"/>
    </source>
</evidence>
<dbReference type="RefSeq" id="WP_090245323.1">
    <property type="nucleotide sequence ID" value="NZ_FPAS01000001.1"/>
</dbReference>
<dbReference type="GO" id="GO:0016301">
    <property type="term" value="F:kinase activity"/>
    <property type="evidence" value="ECO:0007669"/>
    <property type="project" value="UniProtKB-KW"/>
</dbReference>
<feature type="domain" description="Cyclic nucleotide-binding" evidence="1">
    <location>
        <begin position="1"/>
        <end position="114"/>
    </location>
</feature>
<keyword evidence="2" id="KW-0418">Kinase</keyword>
<organism evidence="2 3">
    <name type="scientific">Lishizhenia tianjinensis</name>
    <dbReference type="NCBI Taxonomy" id="477690"/>
    <lineage>
        <taxon>Bacteria</taxon>
        <taxon>Pseudomonadati</taxon>
        <taxon>Bacteroidota</taxon>
        <taxon>Flavobacteriia</taxon>
        <taxon>Flavobacteriales</taxon>
        <taxon>Crocinitomicaceae</taxon>
        <taxon>Lishizhenia</taxon>
    </lineage>
</organism>
<dbReference type="Proteomes" id="UP000236454">
    <property type="component" value="Unassembled WGS sequence"/>
</dbReference>
<dbReference type="AlphaFoldDB" id="A0A1I6XHA0"/>